<dbReference type="Proteomes" id="UP000214880">
    <property type="component" value="Unassembled WGS sequence"/>
</dbReference>
<dbReference type="InterPro" id="IPR011335">
    <property type="entry name" value="Restrct_endonuc-II-like"/>
</dbReference>
<name>A0A1G9ZUA3_9FIRM</name>
<dbReference type="InterPro" id="IPR011856">
    <property type="entry name" value="tRNA_endonuc-like_dom_sf"/>
</dbReference>
<dbReference type="OrthoDB" id="2989370at2"/>
<dbReference type="GO" id="GO:0003676">
    <property type="term" value="F:nucleic acid binding"/>
    <property type="evidence" value="ECO:0007669"/>
    <property type="project" value="InterPro"/>
</dbReference>
<proteinExistence type="predicted"/>
<dbReference type="SUPFAM" id="SSF52980">
    <property type="entry name" value="Restriction endonuclease-like"/>
    <property type="match status" value="1"/>
</dbReference>
<dbReference type="STRING" id="146817.SAMN04488502_11563"/>
<reference evidence="1 2" key="1">
    <citation type="submission" date="2016-10" db="EMBL/GenBank/DDBJ databases">
        <authorList>
            <person name="de Groot N.N."/>
        </authorList>
    </citation>
    <scope>NUCLEOTIDE SEQUENCE [LARGE SCALE GENOMIC DNA]</scope>
    <source>
        <strain evidence="1 2">DSM 1736</strain>
    </source>
</reference>
<dbReference type="AlphaFoldDB" id="A0A1G9ZUA3"/>
<keyword evidence="2" id="KW-1185">Reference proteome</keyword>
<dbReference type="Gene3D" id="3.40.1350.10">
    <property type="match status" value="1"/>
</dbReference>
<dbReference type="RefSeq" id="WP_092074976.1">
    <property type="nucleotide sequence ID" value="NZ_FNHB01000015.1"/>
</dbReference>
<sequence>MNSASKQKERRDRGQEFQDEIRRSWRLVPNVWRMRISDGRGSTRPADEIVTTANGNFLIEAKRTQGDKFELSFIRPNQFRGLLNFEVIPRNFGLVFVSFLSKDIDEAYAFRLSTVIKYMQERRFRYIARNILKNFVTMPAIQLPRTYYHDPKDKRLSGPAYDLTEVINNCQLL</sequence>
<evidence type="ECO:0000313" key="1">
    <source>
        <dbReference type="EMBL" id="SDN24707.1"/>
    </source>
</evidence>
<accession>A0A1G9ZUA3</accession>
<dbReference type="EMBL" id="FNHB01000015">
    <property type="protein sequence ID" value="SDN24707.1"/>
    <property type="molecule type" value="Genomic_DNA"/>
</dbReference>
<evidence type="ECO:0000313" key="2">
    <source>
        <dbReference type="Proteomes" id="UP000214880"/>
    </source>
</evidence>
<organism evidence="1 2">
    <name type="scientific">Dendrosporobacter quercicolus</name>
    <dbReference type="NCBI Taxonomy" id="146817"/>
    <lineage>
        <taxon>Bacteria</taxon>
        <taxon>Bacillati</taxon>
        <taxon>Bacillota</taxon>
        <taxon>Negativicutes</taxon>
        <taxon>Selenomonadales</taxon>
        <taxon>Sporomusaceae</taxon>
        <taxon>Dendrosporobacter</taxon>
    </lineage>
</organism>
<gene>
    <name evidence="1" type="ORF">SAMN04488502_11563</name>
</gene>
<protein>
    <submittedName>
        <fullName evidence="1">Uncharacterized protein</fullName>
    </submittedName>
</protein>